<dbReference type="SUPFAM" id="SSF54495">
    <property type="entry name" value="UBC-like"/>
    <property type="match status" value="1"/>
</dbReference>
<feature type="domain" description="RWD" evidence="11">
    <location>
        <begin position="10"/>
        <end position="126"/>
    </location>
</feature>
<keyword evidence="7" id="KW-0833">Ubl conjugation pathway</keyword>
<dbReference type="PROSITE" id="PS51873">
    <property type="entry name" value="TRIAD"/>
    <property type="match status" value="1"/>
</dbReference>
<dbReference type="GO" id="GO:0016567">
    <property type="term" value="P:protein ubiquitination"/>
    <property type="evidence" value="ECO:0007669"/>
    <property type="project" value="InterPro"/>
</dbReference>
<dbReference type="SUPFAM" id="SSF57850">
    <property type="entry name" value="RING/U-box"/>
    <property type="match status" value="2"/>
</dbReference>
<evidence type="ECO:0000256" key="9">
    <source>
        <dbReference type="PROSITE-ProRule" id="PRU00175"/>
    </source>
</evidence>
<organism evidence="13 14">
    <name type="scientific">Saccharomycopsis crataegensis</name>
    <dbReference type="NCBI Taxonomy" id="43959"/>
    <lineage>
        <taxon>Eukaryota</taxon>
        <taxon>Fungi</taxon>
        <taxon>Dikarya</taxon>
        <taxon>Ascomycota</taxon>
        <taxon>Saccharomycotina</taxon>
        <taxon>Saccharomycetes</taxon>
        <taxon>Saccharomycopsidaceae</taxon>
        <taxon>Saccharomycopsis</taxon>
    </lineage>
</organism>
<sequence>MTDNDDIRLQELSSLEAIYEELIINYDTFEGSIDLVIHPEIPVTITDDEKLSDIIEYLPSLKFKFKLVEGYPYEKSPDIQILDSVRWIPESKICRLIEQLEQIYLDTQDMCIFSMIDHINEESNSIFGLSNRLHIKDPVIYRKMLCWNRISCQKQLQENTYICEICQESKKGIDCSFVPSSCGHVFCQRCLREYMINAIENNDSHGIQCPHYECVKRSQQHNILKKYSRGNVYHKYRDDIKIKDIKSILRKILIPEFTIEYIAAVVQDDQMIKKYRDLSYTKKIDQMEHSFTGNTSQCPRLSCRRFFVINESQLINKIDEDEEDDDIKAYSINYRIIAGLLICPFCKYAYCSQCLHSWHGENNECLSVIDDAIPESILEQICDAAENSEIFRRLEEFWSIDRLKKSVREYKYEKEFRAFLKSDEGKDFTRCRGCKTIIEREGGCNKMKCTQCQTSFCNLCGVLLGEKPYEHFNDFLSTCYGKLMDGIIDDE</sequence>
<dbReference type="SMART" id="SM00591">
    <property type="entry name" value="RWD"/>
    <property type="match status" value="1"/>
</dbReference>
<evidence type="ECO:0000313" key="13">
    <source>
        <dbReference type="EMBL" id="GMM36351.1"/>
    </source>
</evidence>
<dbReference type="PROSITE" id="PS00518">
    <property type="entry name" value="ZF_RING_1"/>
    <property type="match status" value="1"/>
</dbReference>
<dbReference type="RefSeq" id="XP_064853347.1">
    <property type="nucleotide sequence ID" value="XM_064997275.1"/>
</dbReference>
<dbReference type="InterPro" id="IPR001841">
    <property type="entry name" value="Znf_RING"/>
</dbReference>
<evidence type="ECO:0000256" key="2">
    <source>
        <dbReference type="ARBA" id="ARBA00012251"/>
    </source>
</evidence>
<dbReference type="PROSITE" id="PS50089">
    <property type="entry name" value="ZF_RING_2"/>
    <property type="match status" value="1"/>
</dbReference>
<reference evidence="13 14" key="1">
    <citation type="journal article" date="2023" name="Elife">
        <title>Identification of key yeast species and microbe-microbe interactions impacting larval growth of Drosophila in the wild.</title>
        <authorList>
            <person name="Mure A."/>
            <person name="Sugiura Y."/>
            <person name="Maeda R."/>
            <person name="Honda K."/>
            <person name="Sakurai N."/>
            <person name="Takahashi Y."/>
            <person name="Watada M."/>
            <person name="Katoh T."/>
            <person name="Gotoh A."/>
            <person name="Gotoh Y."/>
            <person name="Taniguchi I."/>
            <person name="Nakamura K."/>
            <person name="Hayashi T."/>
            <person name="Katayama T."/>
            <person name="Uemura T."/>
            <person name="Hattori Y."/>
        </authorList>
    </citation>
    <scope>NUCLEOTIDE SEQUENCE [LARGE SCALE GENOMIC DNA]</scope>
    <source>
        <strain evidence="13 14">SC-9</strain>
    </source>
</reference>
<evidence type="ECO:0000259" key="11">
    <source>
        <dbReference type="PROSITE" id="PS50908"/>
    </source>
</evidence>
<gene>
    <name evidence="13" type="ORF">DASC09_036760</name>
</gene>
<protein>
    <recommendedName>
        <fullName evidence="2">RBR-type E3 ubiquitin transferase</fullName>
        <ecNumber evidence="2">2.3.2.31</ecNumber>
    </recommendedName>
</protein>
<dbReference type="InterPro" id="IPR044066">
    <property type="entry name" value="TRIAD_supradom"/>
</dbReference>
<dbReference type="Proteomes" id="UP001360560">
    <property type="component" value="Unassembled WGS sequence"/>
</dbReference>
<dbReference type="Pfam" id="PF01485">
    <property type="entry name" value="IBR"/>
    <property type="match status" value="2"/>
</dbReference>
<dbReference type="GO" id="GO:0008270">
    <property type="term" value="F:zinc ion binding"/>
    <property type="evidence" value="ECO:0007669"/>
    <property type="project" value="UniProtKB-KW"/>
</dbReference>
<proteinExistence type="predicted"/>
<dbReference type="CDD" id="cd23820">
    <property type="entry name" value="RWD_RNF14"/>
    <property type="match status" value="1"/>
</dbReference>
<dbReference type="InterPro" id="IPR002867">
    <property type="entry name" value="IBR_dom"/>
</dbReference>
<keyword evidence="3 13" id="KW-0808">Transferase</keyword>
<dbReference type="InterPro" id="IPR013083">
    <property type="entry name" value="Znf_RING/FYVE/PHD"/>
</dbReference>
<evidence type="ECO:0000256" key="4">
    <source>
        <dbReference type="ARBA" id="ARBA00022723"/>
    </source>
</evidence>
<keyword evidence="6 9" id="KW-0863">Zinc-finger</keyword>
<feature type="domain" description="RING-type" evidence="10">
    <location>
        <begin position="163"/>
        <end position="210"/>
    </location>
</feature>
<dbReference type="GeneID" id="90074326"/>
<evidence type="ECO:0000313" key="14">
    <source>
        <dbReference type="Proteomes" id="UP001360560"/>
    </source>
</evidence>
<dbReference type="PANTHER" id="PTHR11685">
    <property type="entry name" value="RBR FAMILY RING FINGER AND IBR DOMAIN-CONTAINING"/>
    <property type="match status" value="1"/>
</dbReference>
<dbReference type="PROSITE" id="PS50908">
    <property type="entry name" value="RWD"/>
    <property type="match status" value="1"/>
</dbReference>
<evidence type="ECO:0000259" key="12">
    <source>
        <dbReference type="PROSITE" id="PS51873"/>
    </source>
</evidence>
<dbReference type="Gene3D" id="3.30.40.10">
    <property type="entry name" value="Zinc/RING finger domain, C3HC4 (zinc finger)"/>
    <property type="match status" value="1"/>
</dbReference>
<dbReference type="GO" id="GO:0061630">
    <property type="term" value="F:ubiquitin protein ligase activity"/>
    <property type="evidence" value="ECO:0007669"/>
    <property type="project" value="UniProtKB-EC"/>
</dbReference>
<dbReference type="EC" id="2.3.2.31" evidence="2"/>
<evidence type="ECO:0000256" key="8">
    <source>
        <dbReference type="ARBA" id="ARBA00022833"/>
    </source>
</evidence>
<dbReference type="InterPro" id="IPR017907">
    <property type="entry name" value="Znf_RING_CS"/>
</dbReference>
<feature type="domain" description="RING-type" evidence="12">
    <location>
        <begin position="159"/>
        <end position="483"/>
    </location>
</feature>
<keyword evidence="4" id="KW-0479">Metal-binding</keyword>
<evidence type="ECO:0000259" key="10">
    <source>
        <dbReference type="PROSITE" id="PS50089"/>
    </source>
</evidence>
<evidence type="ECO:0000256" key="5">
    <source>
        <dbReference type="ARBA" id="ARBA00022737"/>
    </source>
</evidence>
<keyword evidence="5" id="KW-0677">Repeat</keyword>
<dbReference type="Gene3D" id="1.20.120.1750">
    <property type="match status" value="1"/>
</dbReference>
<dbReference type="AlphaFoldDB" id="A0AAV5QP07"/>
<name>A0AAV5QP07_9ASCO</name>
<evidence type="ECO:0000256" key="6">
    <source>
        <dbReference type="ARBA" id="ARBA00022771"/>
    </source>
</evidence>
<dbReference type="InterPro" id="IPR031127">
    <property type="entry name" value="E3_UB_ligase_RBR"/>
</dbReference>
<dbReference type="SMART" id="SM00647">
    <property type="entry name" value="IBR"/>
    <property type="match status" value="2"/>
</dbReference>
<comment type="caution">
    <text evidence="13">The sequence shown here is derived from an EMBL/GenBank/DDBJ whole genome shotgun (WGS) entry which is preliminary data.</text>
</comment>
<keyword evidence="14" id="KW-1185">Reference proteome</keyword>
<accession>A0AAV5QP07</accession>
<keyword evidence="8" id="KW-0862">Zinc</keyword>
<evidence type="ECO:0000256" key="1">
    <source>
        <dbReference type="ARBA" id="ARBA00001798"/>
    </source>
</evidence>
<dbReference type="InterPro" id="IPR006575">
    <property type="entry name" value="RWD_dom"/>
</dbReference>
<dbReference type="Gene3D" id="3.10.110.10">
    <property type="entry name" value="Ubiquitin Conjugating Enzyme"/>
    <property type="match status" value="1"/>
</dbReference>
<dbReference type="EMBL" id="BTFZ01000011">
    <property type="protein sequence ID" value="GMM36351.1"/>
    <property type="molecule type" value="Genomic_DNA"/>
</dbReference>
<comment type="catalytic activity">
    <reaction evidence="1">
        <text>[E2 ubiquitin-conjugating enzyme]-S-ubiquitinyl-L-cysteine + [acceptor protein]-L-lysine = [E2 ubiquitin-conjugating enzyme]-L-cysteine + [acceptor protein]-N(6)-ubiquitinyl-L-lysine.</text>
        <dbReference type="EC" id="2.3.2.31"/>
    </reaction>
</comment>
<evidence type="ECO:0000256" key="7">
    <source>
        <dbReference type="ARBA" id="ARBA00022786"/>
    </source>
</evidence>
<dbReference type="InterPro" id="IPR016135">
    <property type="entry name" value="UBQ-conjugating_enzyme/RWD"/>
</dbReference>
<evidence type="ECO:0000256" key="3">
    <source>
        <dbReference type="ARBA" id="ARBA00022679"/>
    </source>
</evidence>
<dbReference type="Pfam" id="PF05773">
    <property type="entry name" value="RWD"/>
    <property type="match status" value="1"/>
</dbReference>